<evidence type="ECO:0000313" key="1">
    <source>
        <dbReference type="EMBL" id="SHG06530.1"/>
    </source>
</evidence>
<reference evidence="1 2" key="1">
    <citation type="submission" date="2016-11" db="EMBL/GenBank/DDBJ databases">
        <authorList>
            <person name="Jaros S."/>
            <person name="Januszkiewicz K."/>
            <person name="Wedrychowicz H."/>
        </authorList>
    </citation>
    <scope>NUCLEOTIDE SEQUENCE [LARGE SCALE GENOMIC DNA]</scope>
    <source>
        <strain evidence="1 2">DSM 18119</strain>
    </source>
</reference>
<evidence type="ECO:0008006" key="3">
    <source>
        <dbReference type="Google" id="ProtNLM"/>
    </source>
</evidence>
<dbReference type="RefSeq" id="WP_175546136.1">
    <property type="nucleotide sequence ID" value="NZ_FQUU01000044.1"/>
</dbReference>
<protein>
    <recommendedName>
        <fullName evidence="3">Por secretion system C-terminal sorting domain-containing protein</fullName>
    </recommendedName>
</protein>
<organism evidence="1 2">
    <name type="scientific">Flavisolibacter ginsengisoli DSM 18119</name>
    <dbReference type="NCBI Taxonomy" id="1121884"/>
    <lineage>
        <taxon>Bacteria</taxon>
        <taxon>Pseudomonadati</taxon>
        <taxon>Bacteroidota</taxon>
        <taxon>Chitinophagia</taxon>
        <taxon>Chitinophagales</taxon>
        <taxon>Chitinophagaceae</taxon>
        <taxon>Flavisolibacter</taxon>
    </lineage>
</organism>
<gene>
    <name evidence="1" type="ORF">SAMN02745131_04216</name>
</gene>
<feature type="non-terminal residue" evidence="1">
    <location>
        <position position="1"/>
    </location>
</feature>
<dbReference type="Proteomes" id="UP000184048">
    <property type="component" value="Unassembled WGS sequence"/>
</dbReference>
<dbReference type="EMBL" id="FQUU01000044">
    <property type="protein sequence ID" value="SHG06530.1"/>
    <property type="molecule type" value="Genomic_DNA"/>
</dbReference>
<accession>A0A1M5GRZ4</accession>
<evidence type="ECO:0000313" key="2">
    <source>
        <dbReference type="Proteomes" id="UP000184048"/>
    </source>
</evidence>
<name>A0A1M5GRZ4_9BACT</name>
<dbReference type="AlphaFoldDB" id="A0A1M5GRZ4"/>
<dbReference type="STRING" id="1121884.SAMN02745131_04216"/>
<sequence length="351" mass="37079">GAFQASPTFSGLAPGTYTVRVKTTGGCTSSGTTAVVNAAICTYCSYTQGFWGNKNGLAMLPGLLTTSMTIGRPGHSVMIPAGSATMVNGFMPGGSTPVALVAGDCTMSTTAGSCFLNSYVTDQGKINNVLLSQTITLMLNTRLPGNHLSNFMIQSGCLVTGRGTIEMNQNVVNYLTYNGITATVANLLDLANDVLGGALIPGTNMGTQAMPRIVPSYSDVNNAVDAINNAFDGCSRFIRYDLCISSLITTTSRIAPKSMEVIPDLVKVNAYPNPFSDKVRFTIRSSASGQGSLDVFNMVGQKINTVFQGHVNANSEKVIEYRVPTVARQNLIYVFTINGQKVSGKLLNAKE</sequence>
<proteinExistence type="predicted"/>
<keyword evidence="2" id="KW-1185">Reference proteome</keyword>